<gene>
    <name evidence="2" type="ORF">H4R34_005161</name>
</gene>
<dbReference type="SUPFAM" id="SSF53218">
    <property type="entry name" value="Molybdenum cofactor biosynthesis proteins"/>
    <property type="match status" value="1"/>
</dbReference>
<dbReference type="InterPro" id="IPR001453">
    <property type="entry name" value="MoaB/Mog_dom"/>
</dbReference>
<sequence length="274" mass="31139">MESPTPELHSRPSMAACIIGDEILNGKIEDTNTRYLARTCFSYGMELKRVEVVGDEFADIADAVQRLSARYDFVVTTGGIGPTHDDITYEAIARAFGRELKYHDETLERMDRLATNKTQLATLDKEALSARRRMALLPTPCRVTYLRDDFWVPLAIIDNVHIFPGVPKIFRAMLDSWFANHLFKHAPTSPKLIPQPFVRLTIATRWPESKIAKYLTQLQEKVTTQRVKIGSYPLWQNPRAAVVITFVGTDPVLLQECADQIKQAVEGFDWVDNE</sequence>
<feature type="domain" description="MoaB/Mog" evidence="1">
    <location>
        <begin position="15"/>
        <end position="185"/>
    </location>
</feature>
<keyword evidence="3" id="KW-1185">Reference proteome</keyword>
<name>A0A9W8E7E5_9FUNG</name>
<comment type="caution">
    <text evidence="2">The sequence shown here is derived from an EMBL/GenBank/DDBJ whole genome shotgun (WGS) entry which is preliminary data.</text>
</comment>
<evidence type="ECO:0000313" key="3">
    <source>
        <dbReference type="Proteomes" id="UP001151582"/>
    </source>
</evidence>
<dbReference type="PANTHER" id="PTHR47675">
    <property type="entry name" value="MOLYBDOPTERIN BINDING DOMAIN PROTEIN (AFU_ORTHOLOGUE AFUA_5G11210)"/>
    <property type="match status" value="1"/>
</dbReference>
<dbReference type="InterPro" id="IPR056596">
    <property type="entry name" value="FLAD1_M"/>
</dbReference>
<evidence type="ECO:0000259" key="1">
    <source>
        <dbReference type="SMART" id="SM00852"/>
    </source>
</evidence>
<dbReference type="CDD" id="cd00885">
    <property type="entry name" value="cinA"/>
    <property type="match status" value="1"/>
</dbReference>
<dbReference type="EMBL" id="JANBQB010000873">
    <property type="protein sequence ID" value="KAJ1973193.1"/>
    <property type="molecule type" value="Genomic_DNA"/>
</dbReference>
<dbReference type="AlphaFoldDB" id="A0A9W8E7E5"/>
<dbReference type="Pfam" id="PF24102">
    <property type="entry name" value="FLAD1_M"/>
    <property type="match status" value="1"/>
</dbReference>
<organism evidence="2 3">
    <name type="scientific">Dimargaris verticillata</name>
    <dbReference type="NCBI Taxonomy" id="2761393"/>
    <lineage>
        <taxon>Eukaryota</taxon>
        <taxon>Fungi</taxon>
        <taxon>Fungi incertae sedis</taxon>
        <taxon>Zoopagomycota</taxon>
        <taxon>Kickxellomycotina</taxon>
        <taxon>Dimargaritomycetes</taxon>
        <taxon>Dimargaritales</taxon>
        <taxon>Dimargaritaceae</taxon>
        <taxon>Dimargaris</taxon>
    </lineage>
</organism>
<evidence type="ECO:0000313" key="2">
    <source>
        <dbReference type="EMBL" id="KAJ1973193.1"/>
    </source>
</evidence>
<dbReference type="OrthoDB" id="448496at2759"/>
<dbReference type="Pfam" id="PF00994">
    <property type="entry name" value="MoCF_biosynth"/>
    <property type="match status" value="1"/>
</dbReference>
<reference evidence="2" key="1">
    <citation type="submission" date="2022-07" db="EMBL/GenBank/DDBJ databases">
        <title>Phylogenomic reconstructions and comparative analyses of Kickxellomycotina fungi.</title>
        <authorList>
            <person name="Reynolds N.K."/>
            <person name="Stajich J.E."/>
            <person name="Barry K."/>
            <person name="Grigoriev I.V."/>
            <person name="Crous P."/>
            <person name="Smith M.E."/>
        </authorList>
    </citation>
    <scope>NUCLEOTIDE SEQUENCE</scope>
    <source>
        <strain evidence="2">RSA 567</strain>
    </source>
</reference>
<dbReference type="Proteomes" id="UP001151582">
    <property type="component" value="Unassembled WGS sequence"/>
</dbReference>
<accession>A0A9W8E7E5</accession>
<proteinExistence type="predicted"/>
<dbReference type="PANTHER" id="PTHR47675:SF1">
    <property type="entry name" value="MOLYBDOPTERIN BINDING DOMAIN PROTEIN (AFU_ORTHOLOGUE AFUA_5G11210)"/>
    <property type="match status" value="1"/>
</dbReference>
<dbReference type="InterPro" id="IPR036425">
    <property type="entry name" value="MoaB/Mog-like_dom_sf"/>
</dbReference>
<dbReference type="GO" id="GO:0042726">
    <property type="term" value="P:flavin-containing compound metabolic process"/>
    <property type="evidence" value="ECO:0007669"/>
    <property type="project" value="TreeGrafter"/>
</dbReference>
<dbReference type="Gene3D" id="3.40.980.10">
    <property type="entry name" value="MoaB/Mog-like domain"/>
    <property type="match status" value="1"/>
</dbReference>
<dbReference type="SMART" id="SM00852">
    <property type="entry name" value="MoCF_biosynth"/>
    <property type="match status" value="1"/>
</dbReference>
<protein>
    <recommendedName>
        <fullName evidence="1">MoaB/Mog domain-containing protein</fullName>
    </recommendedName>
</protein>
<dbReference type="GO" id="GO:0047884">
    <property type="term" value="F:FAD diphosphatase activity"/>
    <property type="evidence" value="ECO:0007669"/>
    <property type="project" value="TreeGrafter"/>
</dbReference>